<gene>
    <name evidence="3" type="ORF">NX801_08835</name>
</gene>
<sequence>MKPRTPRNHPRLPAVSRESGEFRPATAVRRPRAGRRGTASLLAVAALVLSAVWPGTASAAPTAPGPADQPETLVDRHAVVLVNFRNLSLDDAGLAHERAARNFFGATDSLASYYARNSGGRMSVVPARGDGVFGPFTLDMDDTAACDTGRMAELAREAMAGVAYDHISLVLTSRYCGNWWGLAHQPGKVSWFHEGAVDDKAAIYHEIGHNLGFAHQPRQKCAPGSYTSCEDDDYSKRTPMGAGGDKKGLSAPELLSRHWLTARRTATPDSAGTVRLRPLHASGDGGTRALDLPLGTGGDRVVVEYRTPDPATPDAGIARGVNVYRVPGGQYNKATLISNVGHDADTPTGSFGGTFTDTSAGLSLSVVTADAEGAEVRVGTGTGAGPATSSAGPAPTTARPTAAAPAAPSPAPTARASAGSAPGADEHAAIGTTAPGPGGAPDGSAPTAARTAAADDDLASTGAAVAGPALAGLALVVAGGVTVFVLRRRRPARHGR</sequence>
<dbReference type="Proteomes" id="UP001431313">
    <property type="component" value="Unassembled WGS sequence"/>
</dbReference>
<feature type="compositionally biased region" description="Low complexity" evidence="1">
    <location>
        <begin position="442"/>
        <end position="452"/>
    </location>
</feature>
<feature type="transmembrane region" description="Helical" evidence="2">
    <location>
        <begin position="465"/>
        <end position="486"/>
    </location>
</feature>
<reference evidence="3" key="1">
    <citation type="submission" date="2022-08" db="EMBL/GenBank/DDBJ databases">
        <authorList>
            <person name="Somphong A."/>
            <person name="Phongsopitanun W."/>
        </authorList>
    </citation>
    <scope>NUCLEOTIDE SEQUENCE</scope>
    <source>
        <strain evidence="3">LP05-1</strain>
    </source>
</reference>
<evidence type="ECO:0000256" key="1">
    <source>
        <dbReference type="SAM" id="MobiDB-lite"/>
    </source>
</evidence>
<keyword evidence="2" id="KW-1133">Transmembrane helix</keyword>
<evidence type="ECO:0000313" key="3">
    <source>
        <dbReference type="EMBL" id="MCS0635767.1"/>
    </source>
</evidence>
<comment type="caution">
    <text evidence="3">The sequence shown here is derived from an EMBL/GenBank/DDBJ whole genome shotgun (WGS) entry which is preliminary data.</text>
</comment>
<keyword evidence="2" id="KW-0812">Transmembrane</keyword>
<keyword evidence="4" id="KW-1185">Reference proteome</keyword>
<keyword evidence="2" id="KW-0472">Membrane</keyword>
<dbReference type="EMBL" id="JANUGQ010000005">
    <property type="protein sequence ID" value="MCS0635767.1"/>
    <property type="molecule type" value="Genomic_DNA"/>
</dbReference>
<proteinExistence type="predicted"/>
<protein>
    <recommendedName>
        <fullName evidence="5">Gametolysin peptidase M11</fullName>
    </recommendedName>
</protein>
<feature type="compositionally biased region" description="Low complexity" evidence="1">
    <location>
        <begin position="385"/>
        <end position="435"/>
    </location>
</feature>
<name>A0ABT2CED6_9ACTN</name>
<evidence type="ECO:0000256" key="2">
    <source>
        <dbReference type="SAM" id="Phobius"/>
    </source>
</evidence>
<feature type="region of interest" description="Disordered" evidence="1">
    <location>
        <begin position="1"/>
        <end position="34"/>
    </location>
</feature>
<accession>A0ABT2CED6</accession>
<organism evidence="3 4">
    <name type="scientific">Streptomyces pyxinae</name>
    <dbReference type="NCBI Taxonomy" id="2970734"/>
    <lineage>
        <taxon>Bacteria</taxon>
        <taxon>Bacillati</taxon>
        <taxon>Actinomycetota</taxon>
        <taxon>Actinomycetes</taxon>
        <taxon>Kitasatosporales</taxon>
        <taxon>Streptomycetaceae</taxon>
        <taxon>Streptomyces</taxon>
    </lineage>
</organism>
<dbReference type="SUPFAM" id="SSF55486">
    <property type="entry name" value="Metalloproteases ('zincins'), catalytic domain"/>
    <property type="match status" value="1"/>
</dbReference>
<evidence type="ECO:0008006" key="5">
    <source>
        <dbReference type="Google" id="ProtNLM"/>
    </source>
</evidence>
<feature type="region of interest" description="Disordered" evidence="1">
    <location>
        <begin position="377"/>
        <end position="453"/>
    </location>
</feature>
<evidence type="ECO:0000313" key="4">
    <source>
        <dbReference type="Proteomes" id="UP001431313"/>
    </source>
</evidence>
<feature type="compositionally biased region" description="Basic residues" evidence="1">
    <location>
        <begin position="1"/>
        <end position="10"/>
    </location>
</feature>
<dbReference type="RefSeq" id="WP_258786653.1">
    <property type="nucleotide sequence ID" value="NZ_JANUGQ010000005.1"/>
</dbReference>